<sequence>MGKNDNVENWAVLRAQQILMREGMDLAVSARDANTGAVRAKGKLLAMAIAASLMEASASSLRAEGTSQGAIRHM</sequence>
<dbReference type="EMBL" id="JAJOZR010000008">
    <property type="protein sequence ID" value="MCD7110003.1"/>
    <property type="molecule type" value="Genomic_DNA"/>
</dbReference>
<dbReference type="RefSeq" id="WP_231815087.1">
    <property type="nucleotide sequence ID" value="NZ_JAJOZR010000008.1"/>
</dbReference>
<evidence type="ECO:0000313" key="2">
    <source>
        <dbReference type="Proteomes" id="UP001139089"/>
    </source>
</evidence>
<organism evidence="1 2">
    <name type="scientific">Rhizobium quercicola</name>
    <dbReference type="NCBI Taxonomy" id="2901226"/>
    <lineage>
        <taxon>Bacteria</taxon>
        <taxon>Pseudomonadati</taxon>
        <taxon>Pseudomonadota</taxon>
        <taxon>Alphaproteobacteria</taxon>
        <taxon>Hyphomicrobiales</taxon>
        <taxon>Rhizobiaceae</taxon>
        <taxon>Rhizobium/Agrobacterium group</taxon>
        <taxon>Rhizobium</taxon>
    </lineage>
</organism>
<reference evidence="1" key="1">
    <citation type="submission" date="2021-12" db="EMBL/GenBank/DDBJ databases">
        <authorList>
            <person name="Li Y."/>
        </authorList>
    </citation>
    <scope>NUCLEOTIDE SEQUENCE</scope>
    <source>
        <strain evidence="1">DKSPLA3</strain>
    </source>
</reference>
<keyword evidence="2" id="KW-1185">Reference proteome</keyword>
<gene>
    <name evidence="1" type="ORF">LRX75_13245</name>
</gene>
<dbReference type="Proteomes" id="UP001139089">
    <property type="component" value="Unassembled WGS sequence"/>
</dbReference>
<name>A0A9X1NT90_9HYPH</name>
<dbReference type="AlphaFoldDB" id="A0A9X1NT90"/>
<accession>A0A9X1NT90</accession>
<protein>
    <submittedName>
        <fullName evidence="1">Uncharacterized protein</fullName>
    </submittedName>
</protein>
<comment type="caution">
    <text evidence="1">The sequence shown here is derived from an EMBL/GenBank/DDBJ whole genome shotgun (WGS) entry which is preliminary data.</text>
</comment>
<proteinExistence type="predicted"/>
<evidence type="ECO:0000313" key="1">
    <source>
        <dbReference type="EMBL" id="MCD7110003.1"/>
    </source>
</evidence>